<sequence length="209" mass="24015">MLWSLLMPKLVFRDISVSFDNVLDVAKASSGGQRDVNFLKFLVDSKLLVQEEAILARTITDFKEETYMQKYKKMRDESTRHYLCRAILTEELDKLGIDVVPGTDVGNMNILRANANYDIAAKDLSFIMDIGFTPARNFFRGLTDTRVKYYLVTTYFDDYMDDIIFCCLKRADDEAFLDAVKDYEDGFKMFIPEDSLSAGTENFDTDTLP</sequence>
<proteinExistence type="predicted"/>
<accession>A0AB36TES5</accession>
<dbReference type="RefSeq" id="WP_003515701.1">
    <property type="nucleotide sequence ID" value="NZ_CP013828.1"/>
</dbReference>
<name>A0AB36TES5_ACETH</name>
<organism evidence="1 2">
    <name type="scientific">Acetivibrio thermocellus AD2</name>
    <dbReference type="NCBI Taxonomy" id="1138384"/>
    <lineage>
        <taxon>Bacteria</taxon>
        <taxon>Bacillati</taxon>
        <taxon>Bacillota</taxon>
        <taxon>Clostridia</taxon>
        <taxon>Eubacteriales</taxon>
        <taxon>Oscillospiraceae</taxon>
        <taxon>Acetivibrio</taxon>
    </lineage>
</organism>
<gene>
    <name evidence="1" type="ORF">M972_111185</name>
</gene>
<dbReference type="AlphaFoldDB" id="A0AB36TES5"/>
<dbReference type="GeneID" id="35804144"/>
<comment type="caution">
    <text evidence="1">The sequence shown here is derived from an EMBL/GenBank/DDBJ whole genome shotgun (WGS) entry which is preliminary data.</text>
</comment>
<evidence type="ECO:0000313" key="1">
    <source>
        <dbReference type="EMBL" id="PFH02414.1"/>
    </source>
</evidence>
<dbReference type="EMBL" id="PDBW01000001">
    <property type="protein sequence ID" value="PFH02414.1"/>
    <property type="molecule type" value="Genomic_DNA"/>
</dbReference>
<reference evidence="1 2" key="1">
    <citation type="submission" date="2017-09" db="EMBL/GenBank/DDBJ databases">
        <title>Evaluation of Pacific Biosciences Sequencing Technology to Finishing C. thermocellum Genome Sequences.</title>
        <authorList>
            <person name="Brown S."/>
        </authorList>
    </citation>
    <scope>NUCLEOTIDE SEQUENCE [LARGE SCALE GENOMIC DNA]</scope>
    <source>
        <strain evidence="1 2">AD2</strain>
    </source>
</reference>
<dbReference type="Proteomes" id="UP000223596">
    <property type="component" value="Unassembled WGS sequence"/>
</dbReference>
<protein>
    <submittedName>
        <fullName evidence="1">Uncharacterized protein</fullName>
    </submittedName>
</protein>
<evidence type="ECO:0000313" key="2">
    <source>
        <dbReference type="Proteomes" id="UP000223596"/>
    </source>
</evidence>